<proteinExistence type="predicted"/>
<accession>A0ACC3MEL7</accession>
<keyword evidence="2" id="KW-1185">Reference proteome</keyword>
<comment type="caution">
    <text evidence="1">The sequence shown here is derived from an EMBL/GenBank/DDBJ whole genome shotgun (WGS) entry which is preliminary data.</text>
</comment>
<dbReference type="EMBL" id="JAUTXU010000319">
    <property type="protein sequence ID" value="KAK3686448.1"/>
    <property type="molecule type" value="Genomic_DNA"/>
</dbReference>
<dbReference type="Proteomes" id="UP001281147">
    <property type="component" value="Unassembled WGS sequence"/>
</dbReference>
<organism evidence="1 2">
    <name type="scientific">Vermiconidia calcicola</name>
    <dbReference type="NCBI Taxonomy" id="1690605"/>
    <lineage>
        <taxon>Eukaryota</taxon>
        <taxon>Fungi</taxon>
        <taxon>Dikarya</taxon>
        <taxon>Ascomycota</taxon>
        <taxon>Pezizomycotina</taxon>
        <taxon>Dothideomycetes</taxon>
        <taxon>Dothideomycetidae</taxon>
        <taxon>Mycosphaerellales</taxon>
        <taxon>Extremaceae</taxon>
        <taxon>Vermiconidia</taxon>
    </lineage>
</organism>
<gene>
    <name evidence="1" type="ORF">LTR37_019798</name>
</gene>
<evidence type="ECO:0000313" key="2">
    <source>
        <dbReference type="Proteomes" id="UP001281147"/>
    </source>
</evidence>
<evidence type="ECO:0000313" key="1">
    <source>
        <dbReference type="EMBL" id="KAK3686448.1"/>
    </source>
</evidence>
<protein>
    <submittedName>
        <fullName evidence="1">Uncharacterized protein</fullName>
    </submittedName>
</protein>
<name>A0ACC3MEL7_9PEZI</name>
<reference evidence="1" key="1">
    <citation type="submission" date="2023-07" db="EMBL/GenBank/DDBJ databases">
        <title>Black Yeasts Isolated from many extreme environments.</title>
        <authorList>
            <person name="Coleine C."/>
            <person name="Stajich J.E."/>
            <person name="Selbmann L."/>
        </authorList>
    </citation>
    <scope>NUCLEOTIDE SEQUENCE</scope>
    <source>
        <strain evidence="1">CCFEE 5714</strain>
    </source>
</reference>
<sequence>MKALIYNGLDSVALVDRPIPKVQSPTDAIVKLTYTSICETDLHILKGHVPTVKPGTIIGHEGVGVVSEIGTEVKRFAKGDRVLISCMSSCGSCTYCQKGMYAHCSTGGWTLGNTLDGTQAQYVRVILADGSLHHIPDGVDEKALVMFSDNIPEGFECGTLNGRVQPGSTVAIIEAGGVGLSALMTALLYSPSVLIVIEKDPNGLKLAGKLGALRLINPDEEDAEGVVKTLTGGVGCETVIEAGGSPGTFELAQRIVAPGGTIANTGFHAEKVGLHLENIMVSSYHVDVNFSDIESAYGVFGSRYENSVLKMVVAM</sequence>